<dbReference type="InterPro" id="IPR021678">
    <property type="entry name" value="DUF3263"/>
</dbReference>
<dbReference type="AlphaFoldDB" id="A0A1T5IWB1"/>
<evidence type="ECO:0008006" key="3">
    <source>
        <dbReference type="Google" id="ProtNLM"/>
    </source>
</evidence>
<dbReference type="RefSeq" id="WP_077053723.1">
    <property type="nucleotide sequence ID" value="NZ_FUZP01000001.1"/>
</dbReference>
<dbReference type="Proteomes" id="UP000190857">
    <property type="component" value="Unassembled WGS sequence"/>
</dbReference>
<dbReference type="Pfam" id="PF11662">
    <property type="entry name" value="DUF3263"/>
    <property type="match status" value="1"/>
</dbReference>
<dbReference type="EMBL" id="FUZP01000001">
    <property type="protein sequence ID" value="SKC43258.1"/>
    <property type="molecule type" value="Genomic_DNA"/>
</dbReference>
<name>A0A1T5IWB1_9MICO</name>
<evidence type="ECO:0000313" key="1">
    <source>
        <dbReference type="EMBL" id="SKC43258.1"/>
    </source>
</evidence>
<protein>
    <recommendedName>
        <fullName evidence="3">DUF3263 domain-containing protein</fullName>
    </recommendedName>
</protein>
<keyword evidence="2" id="KW-1185">Reference proteome</keyword>
<evidence type="ECO:0000313" key="2">
    <source>
        <dbReference type="Proteomes" id="UP000190857"/>
    </source>
</evidence>
<organism evidence="1 2">
    <name type="scientific">Okibacterium fritillariae</name>
    <dbReference type="NCBI Taxonomy" id="123320"/>
    <lineage>
        <taxon>Bacteria</taxon>
        <taxon>Bacillati</taxon>
        <taxon>Actinomycetota</taxon>
        <taxon>Actinomycetes</taxon>
        <taxon>Micrococcales</taxon>
        <taxon>Microbacteriaceae</taxon>
        <taxon>Okibacterium</taxon>
    </lineage>
</organism>
<dbReference type="STRING" id="123320.SAMN06309945_0908"/>
<dbReference type="OrthoDB" id="3268863at2"/>
<reference evidence="1 2" key="1">
    <citation type="submission" date="2017-02" db="EMBL/GenBank/DDBJ databases">
        <authorList>
            <person name="Peterson S.W."/>
        </authorList>
    </citation>
    <scope>NUCLEOTIDE SEQUENCE [LARGE SCALE GENOMIC DNA]</scope>
    <source>
        <strain evidence="1 2">VKM Ac-2059</strain>
    </source>
</reference>
<accession>A0A1T5IWB1</accession>
<gene>
    <name evidence="1" type="ORF">SAMN06309945_0908</name>
</gene>
<sequence>MSTQAQNDARTTGDRLDELSAAILDFENRTWREQSVKDEAIRNTFSLSPARYYQLLGALLESPLAVAYDPLLVNRLRRLHDRRLARRDARARRSL</sequence>
<proteinExistence type="predicted"/>